<accession>R0JXX8</accession>
<reference evidence="8 9" key="1">
    <citation type="journal article" date="2012" name="PLoS Pathog.">
        <title>Diverse lifestyles and strategies of plant pathogenesis encoded in the genomes of eighteen Dothideomycetes fungi.</title>
        <authorList>
            <person name="Ohm R.A."/>
            <person name="Feau N."/>
            <person name="Henrissat B."/>
            <person name="Schoch C.L."/>
            <person name="Horwitz B.A."/>
            <person name="Barry K.W."/>
            <person name="Condon B.J."/>
            <person name="Copeland A.C."/>
            <person name="Dhillon B."/>
            <person name="Glaser F."/>
            <person name="Hesse C.N."/>
            <person name="Kosti I."/>
            <person name="LaButti K."/>
            <person name="Lindquist E.A."/>
            <person name="Lucas S."/>
            <person name="Salamov A.A."/>
            <person name="Bradshaw R.E."/>
            <person name="Ciuffetti L."/>
            <person name="Hamelin R.C."/>
            <person name="Kema G.H.J."/>
            <person name="Lawrence C."/>
            <person name="Scott J.A."/>
            <person name="Spatafora J.W."/>
            <person name="Turgeon B.G."/>
            <person name="de Wit P.J.G.M."/>
            <person name="Zhong S."/>
            <person name="Goodwin S.B."/>
            <person name="Grigoriev I.V."/>
        </authorList>
    </citation>
    <scope>NUCLEOTIDE SEQUENCE [LARGE SCALE GENOMIC DNA]</scope>
    <source>
        <strain evidence="9">28A</strain>
    </source>
</reference>
<evidence type="ECO:0000256" key="7">
    <source>
        <dbReference type="SAM" id="SignalP"/>
    </source>
</evidence>
<keyword evidence="2" id="KW-0134">Cell wall</keyword>
<feature type="signal peptide" evidence="7">
    <location>
        <begin position="1"/>
        <end position="20"/>
    </location>
</feature>
<gene>
    <name evidence="8" type="ORF">SETTUDRAFT_169560</name>
</gene>
<dbReference type="PANTHER" id="PTHR31018">
    <property type="entry name" value="SPORULATION-SPECIFIC PROTEIN-RELATED"/>
    <property type="match status" value="1"/>
</dbReference>
<dbReference type="RefSeq" id="XP_008026577.1">
    <property type="nucleotide sequence ID" value="XM_008028386.1"/>
</dbReference>
<keyword evidence="9" id="KW-1185">Reference proteome</keyword>
<dbReference type="Pfam" id="PF12454">
    <property type="entry name" value="Ecm33"/>
    <property type="match status" value="1"/>
</dbReference>
<dbReference type="PANTHER" id="PTHR31018:SF3">
    <property type="entry name" value="RECEPTOR PROTEIN-TYROSINE KINASE"/>
    <property type="match status" value="1"/>
</dbReference>
<dbReference type="GeneID" id="19400948"/>
<dbReference type="GO" id="GO:0009277">
    <property type="term" value="C:fungal-type cell wall"/>
    <property type="evidence" value="ECO:0007669"/>
    <property type="project" value="TreeGrafter"/>
</dbReference>
<dbReference type="SUPFAM" id="SSF52058">
    <property type="entry name" value="L domain-like"/>
    <property type="match status" value="2"/>
</dbReference>
<name>R0JXX8_EXST2</name>
<dbReference type="GO" id="GO:0005886">
    <property type="term" value="C:plasma membrane"/>
    <property type="evidence" value="ECO:0007669"/>
    <property type="project" value="TreeGrafter"/>
</dbReference>
<dbReference type="GO" id="GO:0009986">
    <property type="term" value="C:cell surface"/>
    <property type="evidence" value="ECO:0007669"/>
    <property type="project" value="TreeGrafter"/>
</dbReference>
<feature type="chain" id="PRO_5004344115" description="GPI-anchored cell wall organization protein Ecm33" evidence="7">
    <location>
        <begin position="21"/>
        <end position="396"/>
    </location>
</feature>
<dbReference type="GO" id="GO:0031505">
    <property type="term" value="P:fungal-type cell wall organization"/>
    <property type="evidence" value="ECO:0007669"/>
    <property type="project" value="TreeGrafter"/>
</dbReference>
<dbReference type="AlphaFoldDB" id="R0JXX8"/>
<proteinExistence type="predicted"/>
<evidence type="ECO:0000256" key="4">
    <source>
        <dbReference type="ARBA" id="ARBA00022729"/>
    </source>
</evidence>
<keyword evidence="5" id="KW-0325">Glycoprotein</keyword>
<evidence type="ECO:0000256" key="6">
    <source>
        <dbReference type="SAM" id="MobiDB-lite"/>
    </source>
</evidence>
<evidence type="ECO:0000313" key="8">
    <source>
        <dbReference type="EMBL" id="EOA85783.1"/>
    </source>
</evidence>
<sequence length="396" mass="41302">MPSMLRIAAPALFAASSAYAACTVSATTTIQNAGDATALASCSTFSGNIAIATGTTDDISFAGIKKITGNLVANANSQMKQISASDLETLDGTMDLNGLTSLYALNFPKLKTIDSIKWQALPNLQEIGFTSEVTKASTVDIQNTALRSLKGINIEQADEIFIANNGYIDEIAMQLGNVSTSLTLADNNEAVKVQLPNLIWASNLTFRFCGSVSVPSLATLNGSLGLYNNGFDTFAAPNLTSVGEAVAIVANDQLKNVSFPQLTKISGNLQVANNSKLIELDGLPQLKSIGGAFDMSGNFTEVATPQLNNVKGAFNLQSSGQLNNTCNFYKNLHDKKLIQSKNFKCEGTLIDPGQQGHQGTQQSGSGSGGDKKGAAPKVSAVNGALGLAAMAAVVLF</sequence>
<reference evidence="8 9" key="2">
    <citation type="journal article" date="2013" name="PLoS Genet.">
        <title>Comparative genome structure, secondary metabolite, and effector coding capacity across Cochliobolus pathogens.</title>
        <authorList>
            <person name="Condon B.J."/>
            <person name="Leng Y."/>
            <person name="Wu D."/>
            <person name="Bushley K.E."/>
            <person name="Ohm R.A."/>
            <person name="Otillar R."/>
            <person name="Martin J."/>
            <person name="Schackwitz W."/>
            <person name="Grimwood J."/>
            <person name="MohdZainudin N."/>
            <person name="Xue C."/>
            <person name="Wang R."/>
            <person name="Manning V.A."/>
            <person name="Dhillon B."/>
            <person name="Tu Z.J."/>
            <person name="Steffenson B.J."/>
            <person name="Salamov A."/>
            <person name="Sun H."/>
            <person name="Lowry S."/>
            <person name="LaButti K."/>
            <person name="Han J."/>
            <person name="Copeland A."/>
            <person name="Lindquist E."/>
            <person name="Barry K."/>
            <person name="Schmutz J."/>
            <person name="Baker S.E."/>
            <person name="Ciuffetti L.M."/>
            <person name="Grigoriev I.V."/>
            <person name="Zhong S."/>
            <person name="Turgeon B.G."/>
        </authorList>
    </citation>
    <scope>NUCLEOTIDE SEQUENCE [LARGE SCALE GENOMIC DNA]</scope>
    <source>
        <strain evidence="9">28A</strain>
    </source>
</reference>
<keyword evidence="3" id="KW-0964">Secreted</keyword>
<feature type="compositionally biased region" description="Low complexity" evidence="6">
    <location>
        <begin position="353"/>
        <end position="364"/>
    </location>
</feature>
<evidence type="ECO:0000256" key="3">
    <source>
        <dbReference type="ARBA" id="ARBA00022525"/>
    </source>
</evidence>
<evidence type="ECO:0000313" key="9">
    <source>
        <dbReference type="Proteomes" id="UP000016935"/>
    </source>
</evidence>
<evidence type="ECO:0000256" key="2">
    <source>
        <dbReference type="ARBA" id="ARBA00022512"/>
    </source>
</evidence>
<dbReference type="eggNOG" id="ENOG502QUZC">
    <property type="taxonomic scope" value="Eukaryota"/>
</dbReference>
<dbReference type="STRING" id="671987.R0JXX8"/>
<evidence type="ECO:0000256" key="1">
    <source>
        <dbReference type="ARBA" id="ARBA00004191"/>
    </source>
</evidence>
<dbReference type="HOGENOM" id="CLU_035846_0_1_1"/>
<evidence type="ECO:0008006" key="10">
    <source>
        <dbReference type="Google" id="ProtNLM"/>
    </source>
</evidence>
<dbReference type="InterPro" id="IPR036941">
    <property type="entry name" value="Rcpt_L-dom_sf"/>
</dbReference>
<evidence type="ECO:0000256" key="5">
    <source>
        <dbReference type="ARBA" id="ARBA00023180"/>
    </source>
</evidence>
<comment type="subcellular location">
    <subcellularLocation>
        <location evidence="1">Secreted</location>
        <location evidence="1">Cell wall</location>
    </subcellularLocation>
</comment>
<dbReference type="InterPro" id="IPR051648">
    <property type="entry name" value="CWI-Assembly_Regulator"/>
</dbReference>
<feature type="region of interest" description="Disordered" evidence="6">
    <location>
        <begin position="349"/>
        <end position="375"/>
    </location>
</feature>
<dbReference type="Gene3D" id="3.80.20.20">
    <property type="entry name" value="Receptor L-domain"/>
    <property type="match status" value="2"/>
</dbReference>
<dbReference type="OrthoDB" id="536881at2759"/>
<keyword evidence="4 7" id="KW-0732">Signal</keyword>
<dbReference type="EMBL" id="KB908637">
    <property type="protein sequence ID" value="EOA85783.1"/>
    <property type="molecule type" value="Genomic_DNA"/>
</dbReference>
<protein>
    <recommendedName>
        <fullName evidence="10">GPI-anchored cell wall organization protein Ecm33</fullName>
    </recommendedName>
</protein>
<organism evidence="8 9">
    <name type="scientific">Exserohilum turcicum (strain 28A)</name>
    <name type="common">Northern leaf blight fungus</name>
    <name type="synonym">Setosphaeria turcica</name>
    <dbReference type="NCBI Taxonomy" id="671987"/>
    <lineage>
        <taxon>Eukaryota</taxon>
        <taxon>Fungi</taxon>
        <taxon>Dikarya</taxon>
        <taxon>Ascomycota</taxon>
        <taxon>Pezizomycotina</taxon>
        <taxon>Dothideomycetes</taxon>
        <taxon>Pleosporomycetidae</taxon>
        <taxon>Pleosporales</taxon>
        <taxon>Pleosporineae</taxon>
        <taxon>Pleosporaceae</taxon>
        <taxon>Exserohilum</taxon>
    </lineage>
</organism>
<dbReference type="Proteomes" id="UP000016935">
    <property type="component" value="Unassembled WGS sequence"/>
</dbReference>